<gene>
    <name evidence="3" type="ORF">GCM10010831_05740</name>
</gene>
<dbReference type="EMBL" id="BMGL01000003">
    <property type="protein sequence ID" value="GGE07086.1"/>
    <property type="molecule type" value="Genomic_DNA"/>
</dbReference>
<organism evidence="3 4">
    <name type="scientific">Psychroflexus salis</name>
    <dbReference type="NCBI Taxonomy" id="1526574"/>
    <lineage>
        <taxon>Bacteria</taxon>
        <taxon>Pseudomonadati</taxon>
        <taxon>Bacteroidota</taxon>
        <taxon>Flavobacteriia</taxon>
        <taxon>Flavobacteriales</taxon>
        <taxon>Flavobacteriaceae</taxon>
        <taxon>Psychroflexus</taxon>
    </lineage>
</organism>
<evidence type="ECO:0000313" key="4">
    <source>
        <dbReference type="Proteomes" id="UP000599688"/>
    </source>
</evidence>
<dbReference type="AlphaFoldDB" id="A0A917E7M6"/>
<dbReference type="NCBIfam" id="TIGR04183">
    <property type="entry name" value="Por_Secre_tail"/>
    <property type="match status" value="1"/>
</dbReference>
<evidence type="ECO:0000259" key="2">
    <source>
        <dbReference type="Pfam" id="PF18962"/>
    </source>
</evidence>
<reference evidence="3 4" key="1">
    <citation type="journal article" date="2014" name="Int. J. Syst. Evol. Microbiol.">
        <title>Complete genome sequence of Corynebacterium casei LMG S-19264T (=DSM 44701T), isolated from a smear-ripened cheese.</title>
        <authorList>
            <consortium name="US DOE Joint Genome Institute (JGI-PGF)"/>
            <person name="Walter F."/>
            <person name="Albersmeier A."/>
            <person name="Kalinowski J."/>
            <person name="Ruckert C."/>
        </authorList>
    </citation>
    <scope>NUCLEOTIDE SEQUENCE [LARGE SCALE GENOMIC DNA]</scope>
    <source>
        <strain evidence="3 4">CGMCC 1.12925</strain>
    </source>
</reference>
<evidence type="ECO:0000313" key="3">
    <source>
        <dbReference type="EMBL" id="GGE07086.1"/>
    </source>
</evidence>
<evidence type="ECO:0000256" key="1">
    <source>
        <dbReference type="ARBA" id="ARBA00022729"/>
    </source>
</evidence>
<feature type="domain" description="Secretion system C-terminal sorting" evidence="2">
    <location>
        <begin position="35"/>
        <end position="73"/>
    </location>
</feature>
<dbReference type="RefSeq" id="WP_188405266.1">
    <property type="nucleotide sequence ID" value="NZ_BMGL01000003.1"/>
</dbReference>
<keyword evidence="4" id="KW-1185">Reference proteome</keyword>
<protein>
    <recommendedName>
        <fullName evidence="2">Secretion system C-terminal sorting domain-containing protein</fullName>
    </recommendedName>
</protein>
<dbReference type="InterPro" id="IPR026444">
    <property type="entry name" value="Secre_tail"/>
</dbReference>
<name>A0A917E7M6_9FLAO</name>
<proteinExistence type="predicted"/>
<sequence>MGIYTWMFCFLSRIVSSDDLMTTPEGNNAALNTRNNNNIAYKNETVIDVSNLAKGMYLVKVKTEEGSASKTLIKN</sequence>
<comment type="caution">
    <text evidence="3">The sequence shown here is derived from an EMBL/GenBank/DDBJ whole genome shotgun (WGS) entry which is preliminary data.</text>
</comment>
<accession>A0A917E7M6</accession>
<dbReference type="Pfam" id="PF18962">
    <property type="entry name" value="Por_Secre_tail"/>
    <property type="match status" value="1"/>
</dbReference>
<keyword evidence="1" id="KW-0732">Signal</keyword>
<dbReference type="Proteomes" id="UP000599688">
    <property type="component" value="Unassembled WGS sequence"/>
</dbReference>